<dbReference type="EMBL" id="LAZR01000761">
    <property type="protein sequence ID" value="KKN58475.1"/>
    <property type="molecule type" value="Genomic_DNA"/>
</dbReference>
<dbReference type="AlphaFoldDB" id="A0A0F9RPN6"/>
<evidence type="ECO:0000313" key="1">
    <source>
        <dbReference type="EMBL" id="KKN58475.1"/>
    </source>
</evidence>
<accession>A0A0F9RPN6</accession>
<gene>
    <name evidence="1" type="ORF">LCGC14_0551760</name>
</gene>
<proteinExistence type="predicted"/>
<sequence>MSNSDWITQAPWTVKGQLVLDPGGHVVAHCNIRDPEEYRRNNEANAQLIAEAPTLYGLIEAVLELDSALGPELRHQMQEVVRRIDR</sequence>
<protein>
    <submittedName>
        <fullName evidence="1">Uncharacterized protein</fullName>
    </submittedName>
</protein>
<reference evidence="1" key="1">
    <citation type="journal article" date="2015" name="Nature">
        <title>Complex archaea that bridge the gap between prokaryotes and eukaryotes.</title>
        <authorList>
            <person name="Spang A."/>
            <person name="Saw J.H."/>
            <person name="Jorgensen S.L."/>
            <person name="Zaremba-Niedzwiedzka K."/>
            <person name="Martijn J."/>
            <person name="Lind A.E."/>
            <person name="van Eijk R."/>
            <person name="Schleper C."/>
            <person name="Guy L."/>
            <person name="Ettema T.J."/>
        </authorList>
    </citation>
    <scope>NUCLEOTIDE SEQUENCE</scope>
</reference>
<name>A0A0F9RPN6_9ZZZZ</name>
<organism evidence="1">
    <name type="scientific">marine sediment metagenome</name>
    <dbReference type="NCBI Taxonomy" id="412755"/>
    <lineage>
        <taxon>unclassified sequences</taxon>
        <taxon>metagenomes</taxon>
        <taxon>ecological metagenomes</taxon>
    </lineage>
</organism>
<comment type="caution">
    <text evidence="1">The sequence shown here is derived from an EMBL/GenBank/DDBJ whole genome shotgun (WGS) entry which is preliminary data.</text>
</comment>